<reference evidence="1" key="1">
    <citation type="submission" date="2018-05" db="EMBL/GenBank/DDBJ databases">
        <title>Draft genome of Mucuna pruriens seed.</title>
        <authorList>
            <person name="Nnadi N.E."/>
            <person name="Vos R."/>
            <person name="Hasami M.H."/>
            <person name="Devisetty U.K."/>
            <person name="Aguiy J.C."/>
        </authorList>
    </citation>
    <scope>NUCLEOTIDE SEQUENCE [LARGE SCALE GENOMIC DNA]</scope>
    <source>
        <strain evidence="1">JCA_2017</strain>
    </source>
</reference>
<gene>
    <name evidence="1" type="ORF">CR513_36910</name>
</gene>
<accession>A0A371FVE4</accession>
<dbReference type="EMBL" id="QJKJ01007666">
    <property type="protein sequence ID" value="RDX82315.1"/>
    <property type="molecule type" value="Genomic_DNA"/>
</dbReference>
<protein>
    <submittedName>
        <fullName evidence="1">Uncharacterized protein</fullName>
    </submittedName>
</protein>
<feature type="non-terminal residue" evidence="1">
    <location>
        <position position="1"/>
    </location>
</feature>
<comment type="caution">
    <text evidence="1">The sequence shown here is derived from an EMBL/GenBank/DDBJ whole genome shotgun (WGS) entry which is preliminary data.</text>
</comment>
<feature type="non-terminal residue" evidence="1">
    <location>
        <position position="197"/>
    </location>
</feature>
<proteinExistence type="predicted"/>
<evidence type="ECO:0000313" key="2">
    <source>
        <dbReference type="Proteomes" id="UP000257109"/>
    </source>
</evidence>
<evidence type="ECO:0000313" key="1">
    <source>
        <dbReference type="EMBL" id="RDX82315.1"/>
    </source>
</evidence>
<dbReference type="Proteomes" id="UP000257109">
    <property type="component" value="Unassembled WGS sequence"/>
</dbReference>
<keyword evidence="2" id="KW-1185">Reference proteome</keyword>
<name>A0A371FVE4_MUCPR</name>
<dbReference type="AlphaFoldDB" id="A0A371FVE4"/>
<sequence length="197" mass="22600">STSNNLHKFDLEIDWTLYRLRKFRSADVGGSSNFISALDSANNTCTTNNSDFADSSNFGNNSKPGIFYNKSHELEQMENNNKTLKELATSNYPQLEPAQSYELKSVLIQLLPKFHDPISEDPHKHLKEFHVVCSTMRPVSLFPRWSRKGLTILIVDSIQHLGGHEANVFGKFLLDFQNYNHLKGDLWYQATFQRNFA</sequence>
<organism evidence="1 2">
    <name type="scientific">Mucuna pruriens</name>
    <name type="common">Velvet bean</name>
    <name type="synonym">Dolichos pruriens</name>
    <dbReference type="NCBI Taxonomy" id="157652"/>
    <lineage>
        <taxon>Eukaryota</taxon>
        <taxon>Viridiplantae</taxon>
        <taxon>Streptophyta</taxon>
        <taxon>Embryophyta</taxon>
        <taxon>Tracheophyta</taxon>
        <taxon>Spermatophyta</taxon>
        <taxon>Magnoliopsida</taxon>
        <taxon>eudicotyledons</taxon>
        <taxon>Gunneridae</taxon>
        <taxon>Pentapetalae</taxon>
        <taxon>rosids</taxon>
        <taxon>fabids</taxon>
        <taxon>Fabales</taxon>
        <taxon>Fabaceae</taxon>
        <taxon>Papilionoideae</taxon>
        <taxon>50 kb inversion clade</taxon>
        <taxon>NPAAA clade</taxon>
        <taxon>indigoferoid/millettioid clade</taxon>
        <taxon>Phaseoleae</taxon>
        <taxon>Mucuna</taxon>
    </lineage>
</organism>